<reference evidence="17" key="1">
    <citation type="submission" date="2014-11" db="EMBL/GenBank/DDBJ databases">
        <authorList>
            <person name="Otto D Thomas"/>
            <person name="Naeem Raeece"/>
        </authorList>
    </citation>
    <scope>NUCLEOTIDE SEQUENCE</scope>
</reference>
<dbReference type="SUPFAM" id="SSF52540">
    <property type="entry name" value="P-loop containing nucleoside triphosphate hydrolases"/>
    <property type="match status" value="1"/>
</dbReference>
<dbReference type="AlphaFoldDB" id="A0A0G4HFS7"/>
<keyword evidence="9" id="KW-0378">Hydrolase</keyword>
<comment type="subcellular location">
    <subcellularLocation>
        <location evidence="2">Cytoplasm</location>
    </subcellularLocation>
    <subcellularLocation>
        <location evidence="1">Nucleus</location>
    </subcellularLocation>
</comment>
<evidence type="ECO:0000256" key="7">
    <source>
        <dbReference type="ARBA" id="ARBA00022741"/>
    </source>
</evidence>
<keyword evidence="10" id="KW-0347">Helicase</keyword>
<dbReference type="InterPro" id="IPR036867">
    <property type="entry name" value="R3H_dom_sf"/>
</dbReference>
<comment type="similarity">
    <text evidence="3">Belongs to the DNA2/NAM7 helicase family.</text>
</comment>
<dbReference type="SMART" id="SM00154">
    <property type="entry name" value="ZnF_AN1"/>
    <property type="match status" value="1"/>
</dbReference>
<keyword evidence="6" id="KW-0479">Metal-binding</keyword>
<feature type="compositionally biased region" description="Acidic residues" evidence="15">
    <location>
        <begin position="1026"/>
        <end position="1040"/>
    </location>
</feature>
<evidence type="ECO:0000256" key="1">
    <source>
        <dbReference type="ARBA" id="ARBA00004123"/>
    </source>
</evidence>
<keyword evidence="13" id="KW-0539">Nucleus</keyword>
<dbReference type="GO" id="GO:0043139">
    <property type="term" value="F:5'-3' DNA helicase activity"/>
    <property type="evidence" value="ECO:0007669"/>
    <property type="project" value="TreeGrafter"/>
</dbReference>
<dbReference type="Gene3D" id="2.40.30.270">
    <property type="match status" value="1"/>
</dbReference>
<keyword evidence="5" id="KW-0963">Cytoplasm</keyword>
<evidence type="ECO:0000256" key="3">
    <source>
        <dbReference type="ARBA" id="ARBA00007913"/>
    </source>
</evidence>
<feature type="compositionally biased region" description="Low complexity" evidence="15">
    <location>
        <begin position="1041"/>
        <end position="1065"/>
    </location>
</feature>
<protein>
    <recommendedName>
        <fullName evidence="4">DNA helicase</fullName>
        <ecNumber evidence="4">3.6.4.12</ecNumber>
    </recommendedName>
</protein>
<dbReference type="Gene3D" id="4.10.1110.10">
    <property type="entry name" value="AN1-like Zinc finger"/>
    <property type="match status" value="1"/>
</dbReference>
<dbReference type="CDD" id="cd18808">
    <property type="entry name" value="SF1_C_Upf1"/>
    <property type="match status" value="1"/>
</dbReference>
<dbReference type="Pfam" id="PF13086">
    <property type="entry name" value="AAA_11"/>
    <property type="match status" value="1"/>
</dbReference>
<keyword evidence="8" id="KW-0863">Zinc-finger</keyword>
<dbReference type="SUPFAM" id="SSF82708">
    <property type="entry name" value="R3H domain"/>
    <property type="match status" value="1"/>
</dbReference>
<evidence type="ECO:0000256" key="9">
    <source>
        <dbReference type="ARBA" id="ARBA00022801"/>
    </source>
</evidence>
<evidence type="ECO:0000256" key="15">
    <source>
        <dbReference type="SAM" id="MobiDB-lite"/>
    </source>
</evidence>
<proteinExistence type="inferred from homology"/>
<feature type="compositionally biased region" description="Basic residues" evidence="15">
    <location>
        <begin position="1201"/>
        <end position="1212"/>
    </location>
</feature>
<feature type="compositionally biased region" description="Acidic residues" evidence="15">
    <location>
        <begin position="564"/>
        <end position="573"/>
    </location>
</feature>
<dbReference type="GO" id="GO:0008270">
    <property type="term" value="F:zinc ion binding"/>
    <property type="evidence" value="ECO:0007669"/>
    <property type="project" value="UniProtKB-KW"/>
</dbReference>
<dbReference type="PANTHER" id="PTHR43788:SF8">
    <property type="entry name" value="DNA-BINDING PROTEIN SMUBP-2"/>
    <property type="match status" value="1"/>
</dbReference>
<dbReference type="InterPro" id="IPR047187">
    <property type="entry name" value="SF1_C_Upf1"/>
</dbReference>
<dbReference type="SMART" id="SM00487">
    <property type="entry name" value="DEXDc"/>
    <property type="match status" value="1"/>
</dbReference>
<dbReference type="PROSITE" id="PS51061">
    <property type="entry name" value="R3H"/>
    <property type="match status" value="1"/>
</dbReference>
<sequence>MRRGEVERGTVEEFVKATGELLKLESAAEIEECEELLKQESPKTLEEKGLVLQKLEVASVETGLYGRVLVTLQKRTPPGLKEAPLLPAHKFSHGAIVGVFSSQRPLSSLSPVVDGVVHRVRPGSVTVALGKGAEEGKESDGLLGEGLEEEGAGPLTLAIVGSRVTTERHQGALRDLAKAEDDSRHPAAYVVGVCFGRFRPRFHSDSGRPPPSGDAEEGVREDGGAVALDAYREAGGVDGEGEGSRTCFGISFHIELNGPQRNAVCRAMDALDVSCIHGPPGTGKTTTVVEVILQAVKRKQKVLATAPSNVAVDNLMERVIAAGVTRVCRLGHPSRISEAMAERSLDALVRRSEASALAADVRKDMDSALRVLNGKGPRGGARPDRWKVKEELRSLRQELRKRERDAVREVLRGAQVVFATCVGADNVDVRRHLVSEEARDCGCGFDLAVVDEAAQALEVSCWIPMLMAPKSVLAGDHMQLSPTVKSPEAERGGLGRTLFAALNSTWGEQIFSLLEIQYRMNVDIMDWSSSTFYEGKLRAAESVAQRRLSDLLPPDEKRMFGGNDEAEEEEEESFPPVVWIDSGQLPFMFEDAMEQPDQKGRAGGGKIEGVSRGNAAEATVVVKYLELLEARGVRRGDVNVITPYNRQVESIRSLLTEKYGEGAREVAVNTVDSFQGRENEVVLLSLVRCNRNGSIGFLGDTRRLNVAVTRARRHLCVVGDSETISHERSLAALFSLASERGRVLLASELVSEEEVPLRQTVSVSGGGASGMRPERKKEGEKEGVQRQQGKAKAKERAPAGKGKGNEKSEVGGETGRGPDRDSLADKERERQQEKAERRQLFNKKEKGGAGGGRVETEAKDSDEEERDHFRNQLKDLIARNEKAIERLLERGRLEEGGERPPLSIRFPPSLNGRQRKMLHELGEELNLVHESRGEGVERSLEVRCRPLPSLLRGKMGKGANEGPFLDVRGVSAEGRTGDEEDRGSGRKQDASSFSALGRDSREIAGEEDEEDEEEEDQERNVRTQEETEEAEELGDGDEEGQGSFSASSSSAAASSPVGAAVSSNPSKKKNKKKKKKNGGGGDDGDGAPVLEDDDAEFDALISEVSQANWTCSLPSCNASTRTLGRHCAFCNRRFCFSHAVAEAHGCRDAACKKAKEDFREAATRDTRGIANVNPSYGNCQWKKDYVRRQLEKKLDEAESKRKPKAAAAKKKK</sequence>
<dbReference type="InterPro" id="IPR000058">
    <property type="entry name" value="Znf_AN1"/>
</dbReference>
<dbReference type="InterPro" id="IPR048761">
    <property type="entry name" value="SMUBP-2_HCS1_1B"/>
</dbReference>
<dbReference type="InterPro" id="IPR014001">
    <property type="entry name" value="Helicase_ATP-bd"/>
</dbReference>
<dbReference type="GO" id="GO:0016787">
    <property type="term" value="F:hydrolase activity"/>
    <property type="evidence" value="ECO:0007669"/>
    <property type="project" value="UniProtKB-KW"/>
</dbReference>
<dbReference type="GO" id="GO:0003723">
    <property type="term" value="F:RNA binding"/>
    <property type="evidence" value="ECO:0007669"/>
    <property type="project" value="InterPro"/>
</dbReference>
<dbReference type="InterPro" id="IPR041679">
    <property type="entry name" value="DNA2/NAM7-like_C"/>
</dbReference>
<keyword evidence="7" id="KW-0547">Nucleotide-binding</keyword>
<feature type="compositionally biased region" description="Basic residues" evidence="15">
    <location>
        <begin position="1066"/>
        <end position="1077"/>
    </location>
</feature>
<feature type="region of interest" description="Disordered" evidence="15">
    <location>
        <begin position="554"/>
        <end position="574"/>
    </location>
</feature>
<dbReference type="VEuPathDB" id="CryptoDB:Cvel_26992"/>
<dbReference type="Gene3D" id="3.30.1370.50">
    <property type="entry name" value="R3H-like domain"/>
    <property type="match status" value="1"/>
</dbReference>
<comment type="catalytic activity">
    <reaction evidence="14">
        <text>ATP + H2O = ADP + phosphate + H(+)</text>
        <dbReference type="Rhea" id="RHEA:13065"/>
        <dbReference type="ChEBI" id="CHEBI:15377"/>
        <dbReference type="ChEBI" id="CHEBI:15378"/>
        <dbReference type="ChEBI" id="CHEBI:30616"/>
        <dbReference type="ChEBI" id="CHEBI:43474"/>
        <dbReference type="ChEBI" id="CHEBI:456216"/>
        <dbReference type="EC" id="3.6.4.12"/>
    </reaction>
    <physiologicalReaction direction="left-to-right" evidence="14">
        <dbReference type="Rhea" id="RHEA:13066"/>
    </physiologicalReaction>
</comment>
<dbReference type="InterPro" id="IPR027417">
    <property type="entry name" value="P-loop_NTPase"/>
</dbReference>
<evidence type="ECO:0000256" key="14">
    <source>
        <dbReference type="ARBA" id="ARBA00048432"/>
    </source>
</evidence>
<dbReference type="Gene3D" id="3.40.50.300">
    <property type="entry name" value="P-loop containing nucleotide triphosphate hydrolases"/>
    <property type="match status" value="2"/>
</dbReference>
<dbReference type="EC" id="3.6.4.12" evidence="4"/>
<dbReference type="Pfam" id="PF21138">
    <property type="entry name" value="SMUBP-2_HCS1_1B"/>
    <property type="match status" value="1"/>
</dbReference>
<feature type="region of interest" description="Disordered" evidence="15">
    <location>
        <begin position="1193"/>
        <end position="1212"/>
    </location>
</feature>
<feature type="region of interest" description="Disordered" evidence="15">
    <location>
        <begin position="947"/>
        <end position="1091"/>
    </location>
</feature>
<dbReference type="GO" id="GO:0005524">
    <property type="term" value="F:ATP binding"/>
    <property type="evidence" value="ECO:0007669"/>
    <property type="project" value="UniProtKB-KW"/>
</dbReference>
<dbReference type="InterPro" id="IPR004483">
    <property type="entry name" value="SMUBP-2/Hcs1-like"/>
</dbReference>
<feature type="compositionally biased region" description="Basic and acidic residues" evidence="15">
    <location>
        <begin position="772"/>
        <end position="784"/>
    </location>
</feature>
<accession>A0A0G4HFS7</accession>
<dbReference type="InterPro" id="IPR035896">
    <property type="entry name" value="AN1-like_Znf"/>
</dbReference>
<dbReference type="GO" id="GO:0005737">
    <property type="term" value="C:cytoplasm"/>
    <property type="evidence" value="ECO:0007669"/>
    <property type="project" value="UniProtKB-SubCell"/>
</dbReference>
<feature type="compositionally biased region" description="Basic and acidic residues" evidence="15">
    <location>
        <begin position="792"/>
        <end position="847"/>
    </location>
</feature>
<dbReference type="InterPro" id="IPR041677">
    <property type="entry name" value="DNA2/NAM7_AAA_11"/>
</dbReference>
<evidence type="ECO:0000256" key="4">
    <source>
        <dbReference type="ARBA" id="ARBA00012551"/>
    </source>
</evidence>
<dbReference type="PhylomeDB" id="A0A0G4HFS7"/>
<dbReference type="PANTHER" id="PTHR43788">
    <property type="entry name" value="DNA2/NAM7 HELICASE FAMILY MEMBER"/>
    <property type="match status" value="1"/>
</dbReference>
<dbReference type="GO" id="GO:0003677">
    <property type="term" value="F:DNA binding"/>
    <property type="evidence" value="ECO:0007669"/>
    <property type="project" value="InterPro"/>
</dbReference>
<feature type="domain" description="R3H" evidence="16">
    <location>
        <begin position="878"/>
        <end position="946"/>
    </location>
</feature>
<name>A0A0G4HFS7_9ALVE</name>
<dbReference type="InterPro" id="IPR003593">
    <property type="entry name" value="AAA+_ATPase"/>
</dbReference>
<dbReference type="SMART" id="SM00382">
    <property type="entry name" value="AAA"/>
    <property type="match status" value="1"/>
</dbReference>
<dbReference type="NCBIfam" id="TIGR00376">
    <property type="entry name" value="IGHMBP2 family helicase"/>
    <property type="match status" value="1"/>
</dbReference>
<organism evidence="17">
    <name type="scientific">Chromera velia CCMP2878</name>
    <dbReference type="NCBI Taxonomy" id="1169474"/>
    <lineage>
        <taxon>Eukaryota</taxon>
        <taxon>Sar</taxon>
        <taxon>Alveolata</taxon>
        <taxon>Colpodellida</taxon>
        <taxon>Chromeraceae</taxon>
        <taxon>Chromera</taxon>
    </lineage>
</organism>
<evidence type="ECO:0000256" key="8">
    <source>
        <dbReference type="ARBA" id="ARBA00022771"/>
    </source>
</evidence>
<feature type="region of interest" description="Disordered" evidence="15">
    <location>
        <begin position="755"/>
        <end position="869"/>
    </location>
</feature>
<evidence type="ECO:0000256" key="10">
    <source>
        <dbReference type="ARBA" id="ARBA00022806"/>
    </source>
</evidence>
<evidence type="ECO:0000256" key="12">
    <source>
        <dbReference type="ARBA" id="ARBA00022840"/>
    </source>
</evidence>
<dbReference type="GO" id="GO:0005634">
    <property type="term" value="C:nucleus"/>
    <property type="evidence" value="ECO:0007669"/>
    <property type="project" value="UniProtKB-SubCell"/>
</dbReference>
<evidence type="ECO:0000256" key="11">
    <source>
        <dbReference type="ARBA" id="ARBA00022833"/>
    </source>
</evidence>
<dbReference type="CDD" id="cd18044">
    <property type="entry name" value="DEXXQc_SMUBP2"/>
    <property type="match status" value="1"/>
</dbReference>
<evidence type="ECO:0000313" key="17">
    <source>
        <dbReference type="EMBL" id="CEM42737.1"/>
    </source>
</evidence>
<keyword evidence="11" id="KW-0862">Zinc</keyword>
<evidence type="ECO:0000256" key="5">
    <source>
        <dbReference type="ARBA" id="ARBA00022490"/>
    </source>
</evidence>
<gene>
    <name evidence="17" type="ORF">Cvel_26992</name>
</gene>
<dbReference type="Pfam" id="PF01424">
    <property type="entry name" value="R3H"/>
    <property type="match status" value="1"/>
</dbReference>
<evidence type="ECO:0000259" key="16">
    <source>
        <dbReference type="PROSITE" id="PS51061"/>
    </source>
</evidence>
<feature type="compositionally biased region" description="Acidic residues" evidence="15">
    <location>
        <begin position="1005"/>
        <end position="1017"/>
    </location>
</feature>
<dbReference type="SUPFAM" id="SSF118310">
    <property type="entry name" value="AN1-like Zinc finger"/>
    <property type="match status" value="1"/>
</dbReference>
<dbReference type="InterPro" id="IPR050534">
    <property type="entry name" value="Coronavir_polyprotein_1ab"/>
</dbReference>
<keyword evidence="12" id="KW-0067">ATP-binding</keyword>
<feature type="compositionally biased region" description="Acidic residues" evidence="15">
    <location>
        <begin position="1082"/>
        <end position="1091"/>
    </location>
</feature>
<evidence type="ECO:0000256" key="13">
    <source>
        <dbReference type="ARBA" id="ARBA00023242"/>
    </source>
</evidence>
<evidence type="ECO:0000256" key="2">
    <source>
        <dbReference type="ARBA" id="ARBA00004496"/>
    </source>
</evidence>
<dbReference type="EMBL" id="CDMZ01002523">
    <property type="protein sequence ID" value="CEM42737.1"/>
    <property type="molecule type" value="Genomic_DNA"/>
</dbReference>
<dbReference type="Pfam" id="PF13087">
    <property type="entry name" value="AAA_12"/>
    <property type="match status" value="1"/>
</dbReference>
<dbReference type="InterPro" id="IPR001374">
    <property type="entry name" value="R3H_dom"/>
</dbReference>
<evidence type="ECO:0000256" key="6">
    <source>
        <dbReference type="ARBA" id="ARBA00022723"/>
    </source>
</evidence>